<dbReference type="EMBL" id="JH159163">
    <property type="protein sequence ID" value="EGZ06937.1"/>
    <property type="molecule type" value="Genomic_DNA"/>
</dbReference>
<dbReference type="GeneID" id="20651294"/>
<dbReference type="InParanoid" id="G5AC63"/>
<dbReference type="CDD" id="cd09275">
    <property type="entry name" value="RNase_HI_RT_DIRS1"/>
    <property type="match status" value="1"/>
</dbReference>
<organism evidence="2 3">
    <name type="scientific">Phytophthora sojae (strain P6497)</name>
    <name type="common">Soybean stem and root rot agent</name>
    <name type="synonym">Phytophthora megasperma f. sp. glycines</name>
    <dbReference type="NCBI Taxonomy" id="1094619"/>
    <lineage>
        <taxon>Eukaryota</taxon>
        <taxon>Sar</taxon>
        <taxon>Stramenopiles</taxon>
        <taxon>Oomycota</taxon>
        <taxon>Peronosporomycetes</taxon>
        <taxon>Peronosporales</taxon>
        <taxon>Peronosporaceae</taxon>
        <taxon>Phytophthora</taxon>
    </lineage>
</organism>
<evidence type="ECO:0000256" key="1">
    <source>
        <dbReference type="ARBA" id="ARBA00023125"/>
    </source>
</evidence>
<dbReference type="OMA" id="HERYMHR"/>
<gene>
    <name evidence="2" type="ORF">PHYSODRAFT_402366</name>
</gene>
<reference evidence="2 3" key="1">
    <citation type="journal article" date="2006" name="Science">
        <title>Phytophthora genome sequences uncover evolutionary origins and mechanisms of pathogenesis.</title>
        <authorList>
            <person name="Tyler B.M."/>
            <person name="Tripathy S."/>
            <person name="Zhang X."/>
            <person name="Dehal P."/>
            <person name="Jiang R.H."/>
            <person name="Aerts A."/>
            <person name="Arredondo F.D."/>
            <person name="Baxter L."/>
            <person name="Bensasson D."/>
            <person name="Beynon J.L."/>
            <person name="Chapman J."/>
            <person name="Damasceno C.M."/>
            <person name="Dorrance A.E."/>
            <person name="Dou D."/>
            <person name="Dickerman A.W."/>
            <person name="Dubchak I.L."/>
            <person name="Garbelotto M."/>
            <person name="Gijzen M."/>
            <person name="Gordon S.G."/>
            <person name="Govers F."/>
            <person name="Grunwald N.J."/>
            <person name="Huang W."/>
            <person name="Ivors K.L."/>
            <person name="Jones R.W."/>
            <person name="Kamoun S."/>
            <person name="Krampis K."/>
            <person name="Lamour K.H."/>
            <person name="Lee M.K."/>
            <person name="McDonald W.H."/>
            <person name="Medina M."/>
            <person name="Meijer H.J."/>
            <person name="Nordberg E.K."/>
            <person name="Maclean D.J."/>
            <person name="Ospina-Giraldo M.D."/>
            <person name="Morris P.F."/>
            <person name="Phuntumart V."/>
            <person name="Putnam N.H."/>
            <person name="Rash S."/>
            <person name="Rose J.K."/>
            <person name="Sakihama Y."/>
            <person name="Salamov A.A."/>
            <person name="Savidor A."/>
            <person name="Scheuring C.F."/>
            <person name="Smith B.M."/>
            <person name="Sobral B.W."/>
            <person name="Terry A."/>
            <person name="Torto-Alalibo T.A."/>
            <person name="Win J."/>
            <person name="Xu Z."/>
            <person name="Zhang H."/>
            <person name="Grigoriev I.V."/>
            <person name="Rokhsar D.S."/>
            <person name="Boore J.L."/>
        </authorList>
    </citation>
    <scope>NUCLEOTIDE SEQUENCE [LARGE SCALE GENOMIC DNA]</scope>
    <source>
        <strain evidence="2 3">P6497</strain>
    </source>
</reference>
<proteinExistence type="predicted"/>
<dbReference type="Gene3D" id="1.10.150.130">
    <property type="match status" value="1"/>
</dbReference>
<protein>
    <submittedName>
        <fullName evidence="2">Uncharacterized protein</fullName>
    </submittedName>
</protein>
<dbReference type="Proteomes" id="UP000002640">
    <property type="component" value="Unassembled WGS sequence"/>
</dbReference>
<accession>G5AC63</accession>
<name>G5AC63_PHYSP</name>
<keyword evidence="1" id="KW-0238">DNA-binding</keyword>
<dbReference type="InterPro" id="IPR010998">
    <property type="entry name" value="Integrase_recombinase_N"/>
</dbReference>
<dbReference type="AlphaFoldDB" id="G5AC63"/>
<evidence type="ECO:0000313" key="2">
    <source>
        <dbReference type="EMBL" id="EGZ06937.1"/>
    </source>
</evidence>
<dbReference type="RefSeq" id="XP_009537701.1">
    <property type="nucleotide sequence ID" value="XM_009539406.1"/>
</dbReference>
<evidence type="ECO:0000313" key="3">
    <source>
        <dbReference type="Proteomes" id="UP000002640"/>
    </source>
</evidence>
<dbReference type="SUPFAM" id="SSF47823">
    <property type="entry name" value="lambda integrase-like, N-terminal domain"/>
    <property type="match status" value="1"/>
</dbReference>
<dbReference type="PANTHER" id="PTHR33050:SF7">
    <property type="entry name" value="RIBONUCLEASE H"/>
    <property type="match status" value="1"/>
</dbReference>
<feature type="non-terminal residue" evidence="2">
    <location>
        <position position="510"/>
    </location>
</feature>
<dbReference type="InterPro" id="IPR052055">
    <property type="entry name" value="Hepadnavirus_pol/RT"/>
</dbReference>
<dbReference type="PANTHER" id="PTHR33050">
    <property type="entry name" value="REVERSE TRANSCRIPTASE DOMAIN-CONTAINING PROTEIN"/>
    <property type="match status" value="1"/>
</dbReference>
<dbReference type="GO" id="GO:0003677">
    <property type="term" value="F:DNA binding"/>
    <property type="evidence" value="ECO:0007669"/>
    <property type="project" value="UniProtKB-KW"/>
</dbReference>
<dbReference type="KEGG" id="psoj:PHYSODRAFT_402366"/>
<keyword evidence="3" id="KW-1185">Reference proteome</keyword>
<sequence length="510" mass="56650">GAISFIHGNTVNKFNPDDFFSYHWVDDHINVAADVGSNCMDMEQSLRHAMLTILGPSAIKEDKFSGWCTKQKALGLIFDSAAGVVSMPADKVAKAQRIVRAALGCTSMSRTSYRSLLGSLRHVATCIRPARAFLQRLRQHERYMHRWQSVPVNNEMRDDLHWWLRILATTSLNGVPLEYFNMLPEASIIVEMDASDSSLYAIIRAEKRALTYQCNEIERKLIEETKNVPAVGFDINYREILSCAFAVHTWGSSWAARSQTTNTGIPLHVHFRIDNTSAVSWQSKLASGNRRAQTVIRLLSLWEVEHNLRFSSSHIAGVDNTVADAGSRMSNNSLSANIFAPLTPAHSVPVTTYDQYLKSLRKWFSWCERSGISPTFENETLSASVQHITDFVLRGFREGYGAGHPVRSSTISATLSGIRHFFVAAGSDFPCGHPHIRMLLKGIGRLDTPVQHKAPIASLNKGNFAWFALKAEDIAILDDSGTPSVSPRTAASVHIRLTGSKTKQRGEPTL</sequence>
<feature type="non-terminal residue" evidence="2">
    <location>
        <position position="1"/>
    </location>
</feature>